<name>A0A6F7XL52_9CUCU</name>
<dbReference type="Pfam" id="PF00295">
    <property type="entry name" value="Glyco_hydro_28"/>
    <property type="match status" value="1"/>
</dbReference>
<dbReference type="Gene3D" id="2.160.20.10">
    <property type="entry name" value="Single-stranded right-handed beta-helix, Pectin lyase-like"/>
    <property type="match status" value="1"/>
</dbReference>
<comment type="similarity">
    <text evidence="1 11">Belongs to the glycosyl hydrolase 28 family.</text>
</comment>
<dbReference type="GO" id="GO:0045490">
    <property type="term" value="P:pectin catabolic process"/>
    <property type="evidence" value="ECO:0007669"/>
    <property type="project" value="UniProtKB-ARBA"/>
</dbReference>
<dbReference type="EC" id="3.2.1.15" evidence="2"/>
<dbReference type="PROSITE" id="PS00502">
    <property type="entry name" value="POLYGALACTURONASE"/>
    <property type="match status" value="1"/>
</dbReference>
<evidence type="ECO:0000256" key="3">
    <source>
        <dbReference type="ARBA" id="ARBA00022729"/>
    </source>
</evidence>
<evidence type="ECO:0000256" key="4">
    <source>
        <dbReference type="ARBA" id="ARBA00022737"/>
    </source>
</evidence>
<accession>A0A6F7XL52</accession>
<evidence type="ECO:0000256" key="6">
    <source>
        <dbReference type="ARBA" id="ARBA00023157"/>
    </source>
</evidence>
<dbReference type="PANTHER" id="PTHR31884:SF1">
    <property type="entry name" value="POLYGALACTURONASE"/>
    <property type="match status" value="1"/>
</dbReference>
<evidence type="ECO:0000313" key="13">
    <source>
        <dbReference type="EMBL" id="AMD09886.1"/>
    </source>
</evidence>
<dbReference type="InterPro" id="IPR011050">
    <property type="entry name" value="Pectin_lyase_fold/virulence"/>
</dbReference>
<dbReference type="GO" id="GO:0071555">
    <property type="term" value="P:cell wall organization"/>
    <property type="evidence" value="ECO:0007669"/>
    <property type="project" value="UniProtKB-KW"/>
</dbReference>
<evidence type="ECO:0000256" key="10">
    <source>
        <dbReference type="PROSITE-ProRule" id="PRU10052"/>
    </source>
</evidence>
<dbReference type="GO" id="GO:0004650">
    <property type="term" value="F:polygalacturonase activity"/>
    <property type="evidence" value="ECO:0007669"/>
    <property type="project" value="UniProtKB-EC"/>
</dbReference>
<dbReference type="AlphaFoldDB" id="A0A6F7XL52"/>
<keyword evidence="6" id="KW-1015">Disulfide bond</keyword>
<evidence type="ECO:0000256" key="9">
    <source>
        <dbReference type="ARBA" id="ARBA00034074"/>
    </source>
</evidence>
<proteinExistence type="evidence at transcript level"/>
<dbReference type="InterPro" id="IPR006626">
    <property type="entry name" value="PbH1"/>
</dbReference>
<sequence length="361" mass="37777">MLLPVLSVLVILSPIVYSIPHNTSAASCTITKYNANDILNAQKECNEIIINGISVDAGKTLDLTHLKQGAKVIFQGTITWGYKEWTGPLLKISGTEVEITGAANHLLDGQGHLWWDGLGGNGGKAKPRFVNPSNLHNSKISNLNIKNSPVHVFVIKGCDGLTIDNVLIDDKDGDTGGGHNTDAFDISSSTNVVIKGSTVYNQDDCLAVKSGKGYVFTDNFCSGGHGISIGSVGNTAVESVQMTNSHVENSANGIRIKTVYGAVGSVKDITFENISLKDITGYGIIIEGDYENGGPTGTPTDGCPITELTVKNITGTVKESAANVYVLVEGASDWHFSGIGVTGGKKAVKCQGIPPGAGISC</sequence>
<organism evidence="13">
    <name type="scientific">Mesosa myops</name>
    <dbReference type="NCBI Taxonomy" id="993118"/>
    <lineage>
        <taxon>Eukaryota</taxon>
        <taxon>Metazoa</taxon>
        <taxon>Ecdysozoa</taxon>
        <taxon>Arthropoda</taxon>
        <taxon>Hexapoda</taxon>
        <taxon>Insecta</taxon>
        <taxon>Pterygota</taxon>
        <taxon>Neoptera</taxon>
        <taxon>Endopterygota</taxon>
        <taxon>Coleoptera</taxon>
        <taxon>Polyphaga</taxon>
        <taxon>Cucujiformia</taxon>
        <taxon>Chrysomeloidea</taxon>
        <taxon>Cerambycidae</taxon>
        <taxon>Lamiinae</taxon>
        <taxon>Mesosini</taxon>
        <taxon>Mesosa</taxon>
    </lineage>
</organism>
<dbReference type="GO" id="GO:0005576">
    <property type="term" value="C:extracellular region"/>
    <property type="evidence" value="ECO:0007669"/>
    <property type="project" value="TreeGrafter"/>
</dbReference>
<evidence type="ECO:0000256" key="5">
    <source>
        <dbReference type="ARBA" id="ARBA00022801"/>
    </source>
</evidence>
<dbReference type="PANTHER" id="PTHR31884">
    <property type="entry name" value="POLYGALACTURONASE"/>
    <property type="match status" value="1"/>
</dbReference>
<comment type="catalytic activity">
    <reaction evidence="9">
        <text>(1,4-alpha-D-galacturonosyl)n+m + H2O = (1,4-alpha-D-galacturonosyl)n + (1,4-alpha-D-galacturonosyl)m.</text>
        <dbReference type="EC" id="3.2.1.15"/>
    </reaction>
</comment>
<keyword evidence="3 12" id="KW-0732">Signal</keyword>
<dbReference type="InterPro" id="IPR050434">
    <property type="entry name" value="Glycosyl_hydrlase_28"/>
</dbReference>
<dbReference type="SMART" id="SM00710">
    <property type="entry name" value="PbH1"/>
    <property type="match status" value="5"/>
</dbReference>
<evidence type="ECO:0000256" key="7">
    <source>
        <dbReference type="ARBA" id="ARBA00023295"/>
    </source>
</evidence>
<keyword evidence="8" id="KW-0961">Cell wall biogenesis/degradation</keyword>
<evidence type="ECO:0000256" key="8">
    <source>
        <dbReference type="ARBA" id="ARBA00023316"/>
    </source>
</evidence>
<keyword evidence="5 11" id="KW-0378">Hydrolase</keyword>
<feature type="active site" evidence="10">
    <location>
        <position position="225"/>
    </location>
</feature>
<reference evidence="13" key="1">
    <citation type="submission" date="2015-03" db="EMBL/GenBank/DDBJ databases">
        <title>Endopolygalacturonase in Mesosa myops.</title>
        <authorList>
            <person name="Liu J."/>
            <person name="Yang X.-K."/>
        </authorList>
    </citation>
    <scope>NUCLEOTIDE SEQUENCE</scope>
</reference>
<dbReference type="FunFam" id="2.160.20.10:FF:000002">
    <property type="entry name" value="Endopolygalacturonase D"/>
    <property type="match status" value="1"/>
</dbReference>
<feature type="chain" id="PRO_5026025858" description="endo-polygalacturonase" evidence="12">
    <location>
        <begin position="19"/>
        <end position="361"/>
    </location>
</feature>
<evidence type="ECO:0000256" key="11">
    <source>
        <dbReference type="RuleBase" id="RU361169"/>
    </source>
</evidence>
<dbReference type="EMBL" id="KP996512">
    <property type="protein sequence ID" value="AMD09886.1"/>
    <property type="molecule type" value="mRNA"/>
</dbReference>
<protein>
    <recommendedName>
        <fullName evidence="2">endo-polygalacturonase</fullName>
        <ecNumber evidence="2">3.2.1.15</ecNumber>
    </recommendedName>
</protein>
<keyword evidence="4" id="KW-0677">Repeat</keyword>
<dbReference type="SUPFAM" id="SSF51126">
    <property type="entry name" value="Pectin lyase-like"/>
    <property type="match status" value="1"/>
</dbReference>
<dbReference type="InterPro" id="IPR000743">
    <property type="entry name" value="Glyco_hydro_28"/>
</dbReference>
<feature type="signal peptide" evidence="12">
    <location>
        <begin position="1"/>
        <end position="18"/>
    </location>
</feature>
<evidence type="ECO:0000256" key="1">
    <source>
        <dbReference type="ARBA" id="ARBA00008834"/>
    </source>
</evidence>
<evidence type="ECO:0000256" key="2">
    <source>
        <dbReference type="ARBA" id="ARBA00012736"/>
    </source>
</evidence>
<keyword evidence="7 11" id="KW-0326">Glycosidase</keyword>
<dbReference type="InterPro" id="IPR012334">
    <property type="entry name" value="Pectin_lyas_fold"/>
</dbReference>
<evidence type="ECO:0000256" key="12">
    <source>
        <dbReference type="SAM" id="SignalP"/>
    </source>
</evidence>